<organism evidence="1 2">
    <name type="scientific">Mycobacterium paraffinicum</name>
    <dbReference type="NCBI Taxonomy" id="53378"/>
    <lineage>
        <taxon>Bacteria</taxon>
        <taxon>Bacillati</taxon>
        <taxon>Actinomycetota</taxon>
        <taxon>Actinomycetes</taxon>
        <taxon>Mycobacteriales</taxon>
        <taxon>Mycobacteriaceae</taxon>
        <taxon>Mycobacterium</taxon>
    </lineage>
</organism>
<keyword evidence="2" id="KW-1185">Reference proteome</keyword>
<name>A0ABP8RP44_9MYCO</name>
<evidence type="ECO:0008006" key="3">
    <source>
        <dbReference type="Google" id="ProtNLM"/>
    </source>
</evidence>
<proteinExistence type="predicted"/>
<evidence type="ECO:0000313" key="1">
    <source>
        <dbReference type="EMBL" id="GAA4543041.1"/>
    </source>
</evidence>
<protein>
    <recommendedName>
        <fullName evidence="3">Long chain fatty acid-CoA synthetase Faa4p</fullName>
    </recommendedName>
</protein>
<dbReference type="Proteomes" id="UP001501417">
    <property type="component" value="Unassembled WGS sequence"/>
</dbReference>
<comment type="caution">
    <text evidence="1">The sequence shown here is derived from an EMBL/GenBank/DDBJ whole genome shotgun (WGS) entry which is preliminary data.</text>
</comment>
<evidence type="ECO:0000313" key="2">
    <source>
        <dbReference type="Proteomes" id="UP001501417"/>
    </source>
</evidence>
<dbReference type="EMBL" id="BAABGF010000031">
    <property type="protein sequence ID" value="GAA4543041.1"/>
    <property type="molecule type" value="Genomic_DNA"/>
</dbReference>
<gene>
    <name evidence="1" type="ORF">GCM10023161_27820</name>
</gene>
<reference evidence="2" key="1">
    <citation type="journal article" date="2019" name="Int. J. Syst. Evol. Microbiol.">
        <title>The Global Catalogue of Microorganisms (GCM) 10K type strain sequencing project: providing services to taxonomists for standard genome sequencing and annotation.</title>
        <authorList>
            <consortium name="The Broad Institute Genomics Platform"/>
            <consortium name="The Broad Institute Genome Sequencing Center for Infectious Disease"/>
            <person name="Wu L."/>
            <person name="Ma J."/>
        </authorList>
    </citation>
    <scope>NUCLEOTIDE SEQUENCE [LARGE SCALE GENOMIC DNA]</scope>
    <source>
        <strain evidence="2">JCM 17782</strain>
    </source>
</reference>
<sequence length="109" mass="12121">MRITLARGSDCDSPKAAMPIQPTLLRRQSLRSARAHRAAPRVKCPMVGQCFDIEITRDADGWIIRIPEISRITRTVRRGAVELAARECIATWTGIPIGYVAVYVVSETD</sequence>
<accession>A0ABP8RP44</accession>